<feature type="non-terminal residue" evidence="1">
    <location>
        <position position="1"/>
    </location>
</feature>
<evidence type="ECO:0000313" key="1">
    <source>
        <dbReference type="EMBL" id="CEK69379.1"/>
    </source>
</evidence>
<sequence>PLPYEEPHPLPYEELHVISVPNHSKIEIPVPLENLSDQGAGDSVPILDISLLPPFASDEVEESLIVETAEIQDTKIEVTQSSLGENNTSKVNETSLNVSQQQLSKHTFIALNQSDLPSALDSDQSGWDTQEFDLDNLDGLNVEESNSVIDLDLLPMPQESSKQD</sequence>
<proteinExistence type="predicted"/>
<dbReference type="EMBL" id="HACG01022514">
    <property type="protein sequence ID" value="CEK69379.1"/>
    <property type="molecule type" value="Transcribed_RNA"/>
</dbReference>
<gene>
    <name evidence="1" type="primary">ORF70038</name>
</gene>
<protein>
    <submittedName>
        <fullName evidence="1">Uncharacterized protein</fullName>
    </submittedName>
</protein>
<dbReference type="AlphaFoldDB" id="A0A0B6ZL62"/>
<name>A0A0B6ZL62_9EUPU</name>
<reference evidence="1" key="1">
    <citation type="submission" date="2014-12" db="EMBL/GenBank/DDBJ databases">
        <title>Insight into the proteome of Arion vulgaris.</title>
        <authorList>
            <person name="Aradska J."/>
            <person name="Bulat T."/>
            <person name="Smidak R."/>
            <person name="Sarate P."/>
            <person name="Gangsoo J."/>
            <person name="Sialana F."/>
            <person name="Bilban M."/>
            <person name="Lubec G."/>
        </authorList>
    </citation>
    <scope>NUCLEOTIDE SEQUENCE</scope>
    <source>
        <tissue evidence="1">Skin</tissue>
    </source>
</reference>
<organism evidence="1">
    <name type="scientific">Arion vulgaris</name>
    <dbReference type="NCBI Taxonomy" id="1028688"/>
    <lineage>
        <taxon>Eukaryota</taxon>
        <taxon>Metazoa</taxon>
        <taxon>Spiralia</taxon>
        <taxon>Lophotrochozoa</taxon>
        <taxon>Mollusca</taxon>
        <taxon>Gastropoda</taxon>
        <taxon>Heterobranchia</taxon>
        <taxon>Euthyneura</taxon>
        <taxon>Panpulmonata</taxon>
        <taxon>Eupulmonata</taxon>
        <taxon>Stylommatophora</taxon>
        <taxon>Helicina</taxon>
        <taxon>Arionoidea</taxon>
        <taxon>Arionidae</taxon>
        <taxon>Arion</taxon>
    </lineage>
</organism>
<accession>A0A0B6ZL62</accession>